<evidence type="ECO:0000256" key="11">
    <source>
        <dbReference type="ARBA" id="ARBA00023180"/>
    </source>
</evidence>
<name>A0AA39DRJ0_VITRO</name>
<sequence>MWVFILLLVQICGCKGCIEEEKIGLLEFKAFLKLNDEHGDFLLPSWMDNNTSECCNWERVICNPTTGRVKKLFLNDIRQQQNLLEDDWYYYENVKFWLLNVSLFLPFEELHHLNLSANSFDGFIENEGFCQLNKLQELDLSDNLFQGILPPCLNNLTSLRLLDLSYNLFSGNVSSSLLPSLTSLEYIDLSYNVFEGPFSFSSFANHSNLQVVIHGSDNNKFEIETEYPVGWVPLFQLKALVLSNCNLTGDLPSFLQYQFRLTVVDLSHNNLTGSFPNWLLENNTRLEFLILRNNSLMGQLLPLRPNTRIGSLDISLNQLDGQLQENAAHMIPNMWFLNLSNNGFEGILPSSIAEMSSLLSLDLSANSFSGEVPKQLLAAKYLWILKLSNNKFHGEIFSRDFNLTQLRFLHLDNNHWIGNMIDLTALLLGNNGFKGKLPPEISQLQWLEFLDVSQNTLSGSLPSLKSMKYLEHLHLQGNMFTGLIPRDFLNSSNLLTLDIRDNRLFGSIPNSIFGLLELRIFLLRGNLLSGFIPNQLCHLTKISLMDLSNNNFFGSIPKCFGHIRFGDFKTEHNVYKPMFDPYSEINPSIYTGYLIKYLIFSTDVPRDEVDEVEFVTKNRSSSYKGGILDFMSGLDLSCNNLTGEIPQELGMLSSILALNLSHNQLKGPIPKSFSNLSQIESLDLSYNKLSGEIPPELIELNFLEVFSVAHNNISGRVPDMKAQFGTFGESSYEDNPFLCGLMLKRICNTTTIEISNMKSYFIFLRGLTLFV</sequence>
<evidence type="ECO:0000256" key="9">
    <source>
        <dbReference type="ARBA" id="ARBA00023136"/>
    </source>
</evidence>
<feature type="domain" description="Leucine-rich repeat-containing N-terminal plant-type" evidence="13">
    <location>
        <begin position="20"/>
        <end position="63"/>
    </location>
</feature>
<dbReference type="EMBL" id="JARBHA010000009">
    <property type="protein sequence ID" value="KAJ9693070.1"/>
    <property type="molecule type" value="Genomic_DNA"/>
</dbReference>
<comment type="similarity">
    <text evidence="2">Belongs to the RLP family.</text>
</comment>
<dbReference type="AlphaFoldDB" id="A0AA39DRJ0"/>
<evidence type="ECO:0000256" key="7">
    <source>
        <dbReference type="ARBA" id="ARBA00022737"/>
    </source>
</evidence>
<dbReference type="InterPro" id="IPR013210">
    <property type="entry name" value="LRR_N_plant-typ"/>
</dbReference>
<evidence type="ECO:0000256" key="8">
    <source>
        <dbReference type="ARBA" id="ARBA00022989"/>
    </source>
</evidence>
<dbReference type="InterPro" id="IPR001611">
    <property type="entry name" value="Leu-rich_rpt"/>
</dbReference>
<keyword evidence="9" id="KW-0472">Membrane</keyword>
<evidence type="ECO:0000259" key="13">
    <source>
        <dbReference type="Pfam" id="PF08263"/>
    </source>
</evidence>
<reference evidence="14 15" key="1">
    <citation type="journal article" date="2023" name="BMC Biotechnol.">
        <title>Vitis rotundifolia cv Carlos genome sequencing.</title>
        <authorList>
            <person name="Huff M."/>
            <person name="Hulse-Kemp A."/>
            <person name="Scheffler B."/>
            <person name="Youngblood R."/>
            <person name="Simpson S."/>
            <person name="Babiker E."/>
            <person name="Staton M."/>
        </authorList>
    </citation>
    <scope>NUCLEOTIDE SEQUENCE [LARGE SCALE GENOMIC DNA]</scope>
    <source>
        <tissue evidence="14">Leaf</tissue>
    </source>
</reference>
<comment type="caution">
    <text evidence="14">The sequence shown here is derived from an EMBL/GenBank/DDBJ whole genome shotgun (WGS) entry which is preliminary data.</text>
</comment>
<dbReference type="InterPro" id="IPR032675">
    <property type="entry name" value="LRR_dom_sf"/>
</dbReference>
<keyword evidence="5" id="KW-0812">Transmembrane</keyword>
<dbReference type="InterPro" id="IPR003591">
    <property type="entry name" value="Leu-rich_rpt_typical-subtyp"/>
</dbReference>
<keyword evidence="4" id="KW-0433">Leucine-rich repeat</keyword>
<evidence type="ECO:0000313" key="15">
    <source>
        <dbReference type="Proteomes" id="UP001168098"/>
    </source>
</evidence>
<organism evidence="14 15">
    <name type="scientific">Vitis rotundifolia</name>
    <name type="common">Muscadine grape</name>
    <dbReference type="NCBI Taxonomy" id="103349"/>
    <lineage>
        <taxon>Eukaryota</taxon>
        <taxon>Viridiplantae</taxon>
        <taxon>Streptophyta</taxon>
        <taxon>Embryophyta</taxon>
        <taxon>Tracheophyta</taxon>
        <taxon>Spermatophyta</taxon>
        <taxon>Magnoliopsida</taxon>
        <taxon>eudicotyledons</taxon>
        <taxon>Gunneridae</taxon>
        <taxon>Pentapetalae</taxon>
        <taxon>rosids</taxon>
        <taxon>Vitales</taxon>
        <taxon>Vitaceae</taxon>
        <taxon>Viteae</taxon>
        <taxon>Vitis</taxon>
    </lineage>
</organism>
<dbReference type="Pfam" id="PF08263">
    <property type="entry name" value="LRRNT_2"/>
    <property type="match status" value="1"/>
</dbReference>
<evidence type="ECO:0000256" key="1">
    <source>
        <dbReference type="ARBA" id="ARBA00004251"/>
    </source>
</evidence>
<evidence type="ECO:0000256" key="12">
    <source>
        <dbReference type="SAM" id="SignalP"/>
    </source>
</evidence>
<comment type="subcellular location">
    <subcellularLocation>
        <location evidence="1">Cell membrane</location>
        <topology evidence="1">Single-pass type I membrane protein</topology>
    </subcellularLocation>
</comment>
<evidence type="ECO:0000256" key="4">
    <source>
        <dbReference type="ARBA" id="ARBA00022614"/>
    </source>
</evidence>
<dbReference type="FunFam" id="3.80.10.10:FF:000213">
    <property type="entry name" value="Tyrosine-sulfated glycopeptide receptor 1"/>
    <property type="match status" value="2"/>
</dbReference>
<gene>
    <name evidence="14" type="ORF">PVL29_011982</name>
</gene>
<dbReference type="Pfam" id="PF00560">
    <property type="entry name" value="LRR_1"/>
    <property type="match status" value="6"/>
</dbReference>
<keyword evidence="8" id="KW-1133">Transmembrane helix</keyword>
<keyword evidence="3" id="KW-1003">Cell membrane</keyword>
<keyword evidence="7" id="KW-0677">Repeat</keyword>
<evidence type="ECO:0000256" key="5">
    <source>
        <dbReference type="ARBA" id="ARBA00022692"/>
    </source>
</evidence>
<evidence type="ECO:0000256" key="2">
    <source>
        <dbReference type="ARBA" id="ARBA00009592"/>
    </source>
</evidence>
<dbReference type="InterPro" id="IPR051502">
    <property type="entry name" value="RLP_Defense_Trigger"/>
</dbReference>
<feature type="signal peptide" evidence="12">
    <location>
        <begin position="1"/>
        <end position="16"/>
    </location>
</feature>
<keyword evidence="6 12" id="KW-0732">Signal</keyword>
<keyword evidence="11" id="KW-0325">Glycoprotein</keyword>
<dbReference type="SUPFAM" id="SSF52058">
    <property type="entry name" value="L domain-like"/>
    <property type="match status" value="2"/>
</dbReference>
<dbReference type="GO" id="GO:0005886">
    <property type="term" value="C:plasma membrane"/>
    <property type="evidence" value="ECO:0007669"/>
    <property type="project" value="UniProtKB-SubCell"/>
</dbReference>
<keyword evidence="15" id="KW-1185">Reference proteome</keyword>
<accession>A0AA39DRJ0</accession>
<evidence type="ECO:0000256" key="6">
    <source>
        <dbReference type="ARBA" id="ARBA00022729"/>
    </source>
</evidence>
<dbReference type="PANTHER" id="PTHR48062:SF52">
    <property type="entry name" value="RECEPTOR-LIKE PROTEIN 8-RELATED"/>
    <property type="match status" value="1"/>
</dbReference>
<keyword evidence="10" id="KW-0675">Receptor</keyword>
<evidence type="ECO:0000256" key="10">
    <source>
        <dbReference type="ARBA" id="ARBA00023170"/>
    </source>
</evidence>
<dbReference type="Proteomes" id="UP001168098">
    <property type="component" value="Unassembled WGS sequence"/>
</dbReference>
<evidence type="ECO:0000313" key="14">
    <source>
        <dbReference type="EMBL" id="KAJ9693070.1"/>
    </source>
</evidence>
<dbReference type="PANTHER" id="PTHR48062">
    <property type="entry name" value="RECEPTOR-LIKE PROTEIN 14"/>
    <property type="match status" value="1"/>
</dbReference>
<protein>
    <recommendedName>
        <fullName evidence="13">Leucine-rich repeat-containing N-terminal plant-type domain-containing protein</fullName>
    </recommendedName>
</protein>
<feature type="chain" id="PRO_5041455596" description="Leucine-rich repeat-containing N-terminal plant-type domain-containing protein" evidence="12">
    <location>
        <begin position="17"/>
        <end position="771"/>
    </location>
</feature>
<dbReference type="Pfam" id="PF13855">
    <property type="entry name" value="LRR_8"/>
    <property type="match status" value="2"/>
</dbReference>
<proteinExistence type="inferred from homology"/>
<evidence type="ECO:0000256" key="3">
    <source>
        <dbReference type="ARBA" id="ARBA00022475"/>
    </source>
</evidence>
<dbReference type="SMART" id="SM00369">
    <property type="entry name" value="LRR_TYP"/>
    <property type="match status" value="6"/>
</dbReference>
<dbReference type="PRINTS" id="PR00019">
    <property type="entry name" value="LEURICHRPT"/>
</dbReference>
<dbReference type="FunFam" id="3.80.10.10:FF:000041">
    <property type="entry name" value="LRR receptor-like serine/threonine-protein kinase ERECTA"/>
    <property type="match status" value="1"/>
</dbReference>
<dbReference type="Gene3D" id="3.80.10.10">
    <property type="entry name" value="Ribonuclease Inhibitor"/>
    <property type="match status" value="4"/>
</dbReference>